<dbReference type="Gene3D" id="3.40.50.300">
    <property type="entry name" value="P-loop containing nucleotide triphosphate hydrolases"/>
    <property type="match status" value="1"/>
</dbReference>
<dbReference type="Proteomes" id="UP000663829">
    <property type="component" value="Unassembled WGS sequence"/>
</dbReference>
<dbReference type="SUPFAM" id="SSF52540">
    <property type="entry name" value="P-loop containing nucleoside triphosphate hydrolases"/>
    <property type="match status" value="1"/>
</dbReference>
<dbReference type="Pfam" id="PF03796">
    <property type="entry name" value="DnaB_C"/>
    <property type="match status" value="1"/>
</dbReference>
<dbReference type="GO" id="GO:0005524">
    <property type="term" value="F:ATP binding"/>
    <property type="evidence" value="ECO:0007669"/>
    <property type="project" value="InterPro"/>
</dbReference>
<feature type="domain" description="SF4 helicase" evidence="1">
    <location>
        <begin position="1"/>
        <end position="95"/>
    </location>
</feature>
<dbReference type="GO" id="GO:0006260">
    <property type="term" value="P:DNA replication"/>
    <property type="evidence" value="ECO:0007669"/>
    <property type="project" value="InterPro"/>
</dbReference>
<evidence type="ECO:0000313" key="3">
    <source>
        <dbReference type="EMBL" id="CAF4702486.1"/>
    </source>
</evidence>
<evidence type="ECO:0000313" key="4">
    <source>
        <dbReference type="Proteomes" id="UP000663829"/>
    </source>
</evidence>
<dbReference type="PANTHER" id="PTHR30153">
    <property type="entry name" value="REPLICATIVE DNA HELICASE DNAB"/>
    <property type="match status" value="1"/>
</dbReference>
<dbReference type="GO" id="GO:0003678">
    <property type="term" value="F:DNA helicase activity"/>
    <property type="evidence" value="ECO:0007669"/>
    <property type="project" value="InterPro"/>
</dbReference>
<sequence length="95" mass="10690">KALAKELNIPIIALSQLSRAVDSRVDKRPILSDLRESGAIEQDADLIMFLYRDIVYNPNTDNPNSAEVIIGKQRNGATGSVLLHYNNELMLFYEE</sequence>
<dbReference type="Proteomes" id="UP000681722">
    <property type="component" value="Unassembled WGS sequence"/>
</dbReference>
<reference evidence="2" key="1">
    <citation type="submission" date="2021-02" db="EMBL/GenBank/DDBJ databases">
        <authorList>
            <person name="Nowell W R."/>
        </authorList>
    </citation>
    <scope>NUCLEOTIDE SEQUENCE</scope>
</reference>
<evidence type="ECO:0000313" key="2">
    <source>
        <dbReference type="EMBL" id="CAF1685055.1"/>
    </source>
</evidence>
<accession>A0A816HC95</accession>
<keyword evidence="4" id="KW-1185">Reference proteome</keyword>
<dbReference type="InterPro" id="IPR007694">
    <property type="entry name" value="DNA_helicase_DnaB-like_C"/>
</dbReference>
<dbReference type="EMBL" id="CAJOBC010163155">
    <property type="protein sequence ID" value="CAF4702486.1"/>
    <property type="molecule type" value="Genomic_DNA"/>
</dbReference>
<proteinExistence type="predicted"/>
<dbReference type="EMBL" id="CAJNOQ010069926">
    <property type="protein sequence ID" value="CAF1685055.1"/>
    <property type="molecule type" value="Genomic_DNA"/>
</dbReference>
<protein>
    <recommendedName>
        <fullName evidence="1">SF4 helicase domain-containing protein</fullName>
    </recommendedName>
</protein>
<organism evidence="2 4">
    <name type="scientific">Didymodactylos carnosus</name>
    <dbReference type="NCBI Taxonomy" id="1234261"/>
    <lineage>
        <taxon>Eukaryota</taxon>
        <taxon>Metazoa</taxon>
        <taxon>Spiralia</taxon>
        <taxon>Gnathifera</taxon>
        <taxon>Rotifera</taxon>
        <taxon>Eurotatoria</taxon>
        <taxon>Bdelloidea</taxon>
        <taxon>Philodinida</taxon>
        <taxon>Philodinidae</taxon>
        <taxon>Didymodactylos</taxon>
    </lineage>
</organism>
<comment type="caution">
    <text evidence="2">The sequence shown here is derived from an EMBL/GenBank/DDBJ whole genome shotgun (WGS) entry which is preliminary data.</text>
</comment>
<feature type="non-terminal residue" evidence="2">
    <location>
        <position position="1"/>
    </location>
</feature>
<evidence type="ECO:0000259" key="1">
    <source>
        <dbReference type="PROSITE" id="PS51199"/>
    </source>
</evidence>
<dbReference type="PANTHER" id="PTHR30153:SF2">
    <property type="entry name" value="REPLICATIVE DNA HELICASE"/>
    <property type="match status" value="1"/>
</dbReference>
<dbReference type="PROSITE" id="PS51199">
    <property type="entry name" value="SF4_HELICASE"/>
    <property type="match status" value="1"/>
</dbReference>
<dbReference type="OrthoDB" id="448835at2759"/>
<dbReference type="AlphaFoldDB" id="A0A816HC95"/>
<name>A0A816HC95_9BILA</name>
<dbReference type="InterPro" id="IPR027417">
    <property type="entry name" value="P-loop_NTPase"/>
</dbReference>
<gene>
    <name evidence="2" type="ORF">GPM918_LOCUS46705</name>
    <name evidence="3" type="ORF">SRO942_LOCUS51438</name>
</gene>
<dbReference type="GO" id="GO:0005829">
    <property type="term" value="C:cytosol"/>
    <property type="evidence" value="ECO:0007669"/>
    <property type="project" value="TreeGrafter"/>
</dbReference>